<organism evidence="9 10">
    <name type="scientific">Nocardioides panacihumi</name>
    <dbReference type="NCBI Taxonomy" id="400774"/>
    <lineage>
        <taxon>Bacteria</taxon>
        <taxon>Bacillati</taxon>
        <taxon>Actinomycetota</taxon>
        <taxon>Actinomycetes</taxon>
        <taxon>Propionibacteriales</taxon>
        <taxon>Nocardioidaceae</taxon>
        <taxon>Nocardioides</taxon>
    </lineage>
</organism>
<dbReference type="PANTHER" id="PTHR43856:SF1">
    <property type="entry name" value="MITOCHONDRIAL CARDIOLIPIN HYDROLASE"/>
    <property type="match status" value="1"/>
</dbReference>
<keyword evidence="4" id="KW-0378">Hydrolase</keyword>
<name>A0ABN2RFF4_9ACTN</name>
<dbReference type="Proteomes" id="UP001500571">
    <property type="component" value="Unassembled WGS sequence"/>
</dbReference>
<keyword evidence="10" id="KW-1185">Reference proteome</keyword>
<evidence type="ECO:0000256" key="1">
    <source>
        <dbReference type="ARBA" id="ARBA00000798"/>
    </source>
</evidence>
<evidence type="ECO:0000313" key="10">
    <source>
        <dbReference type="Proteomes" id="UP001500571"/>
    </source>
</evidence>
<comment type="catalytic activity">
    <reaction evidence="1">
        <text>a 1,2-diacyl-sn-glycero-3-phosphocholine + H2O = a 1,2-diacyl-sn-glycero-3-phosphate + choline + H(+)</text>
        <dbReference type="Rhea" id="RHEA:14445"/>
        <dbReference type="ChEBI" id="CHEBI:15354"/>
        <dbReference type="ChEBI" id="CHEBI:15377"/>
        <dbReference type="ChEBI" id="CHEBI:15378"/>
        <dbReference type="ChEBI" id="CHEBI:57643"/>
        <dbReference type="ChEBI" id="CHEBI:58608"/>
        <dbReference type="EC" id="3.1.4.4"/>
    </reaction>
</comment>
<feature type="region of interest" description="Disordered" evidence="7">
    <location>
        <begin position="1"/>
        <end position="31"/>
    </location>
</feature>
<proteinExistence type="inferred from homology"/>
<evidence type="ECO:0000256" key="3">
    <source>
        <dbReference type="ARBA" id="ARBA00012027"/>
    </source>
</evidence>
<dbReference type="InterPro" id="IPR051406">
    <property type="entry name" value="PLD_domain"/>
</dbReference>
<evidence type="ECO:0000256" key="2">
    <source>
        <dbReference type="ARBA" id="ARBA00008664"/>
    </source>
</evidence>
<accession>A0ABN2RFF4</accession>
<dbReference type="EMBL" id="BAAAPB010000003">
    <property type="protein sequence ID" value="GAA1968115.1"/>
    <property type="molecule type" value="Genomic_DNA"/>
</dbReference>
<evidence type="ECO:0000259" key="8">
    <source>
        <dbReference type="Pfam" id="PF13091"/>
    </source>
</evidence>
<evidence type="ECO:0000313" key="9">
    <source>
        <dbReference type="EMBL" id="GAA1968115.1"/>
    </source>
</evidence>
<dbReference type="EC" id="3.1.4.4" evidence="3"/>
<feature type="domain" description="Phospholipase D-like" evidence="8">
    <location>
        <begin position="284"/>
        <end position="419"/>
    </location>
</feature>
<comment type="similarity">
    <text evidence="2">Belongs to the phospholipase D family.</text>
</comment>
<protein>
    <recommendedName>
        <fullName evidence="3">phospholipase D</fullName>
        <ecNumber evidence="3">3.1.4.4</ecNumber>
    </recommendedName>
</protein>
<comment type="caution">
    <text evidence="9">The sequence shown here is derived from an EMBL/GenBank/DDBJ whole genome shotgun (WGS) entry which is preliminary data.</text>
</comment>
<feature type="domain" description="Phospholipase D-like" evidence="8">
    <location>
        <begin position="68"/>
        <end position="209"/>
    </location>
</feature>
<dbReference type="PANTHER" id="PTHR43856">
    <property type="entry name" value="CARDIOLIPIN HYDROLASE"/>
    <property type="match status" value="1"/>
</dbReference>
<gene>
    <name evidence="9" type="ORF">GCM10009798_30610</name>
</gene>
<dbReference type="SUPFAM" id="SSF56024">
    <property type="entry name" value="Phospholipase D/nuclease"/>
    <property type="match status" value="2"/>
</dbReference>
<sequence>MPQAVEVSGHDPASRASAAVDPCAPRPGSSSLPANCVAWQPGWRPRLGPVFNDPLGGPKAQTAIVTRLVKAINHAKRRSVIRIAVYSFDRGDVLSALRRARSRGVNVQVVVNKSVMSSGVASLQAKLGKNPNRRNFVVACDGRCRKKGSGGNMHAKVYTFSRTGGAQYLVITGSGNMTSKGVYRQWNDSYAVANDKKLYDTWGSMFSQMAHQRRTTARRLSYTTTTQGYNYEFQRSLASQNNQVATSETSTSRYRPSADPAWKRIQQVSCVAPKGYGIGGHTVLRIAMYGMFKTRGQALAKALIRKKQQGCDISMIMSVPGGHTYKSMQKAGIPLRSADWEFADRVASEEDGISGFGPRFYSHLKFMAINGTYAGKPTKTVWTGSENWDSLSFANEEVVLTINDASVYRSYIDRWNAMWNGRATHRMGVKPLRAP</sequence>
<dbReference type="Pfam" id="PF13091">
    <property type="entry name" value="PLDc_2"/>
    <property type="match status" value="2"/>
</dbReference>
<keyword evidence="5" id="KW-0442">Lipid degradation</keyword>
<evidence type="ECO:0000256" key="7">
    <source>
        <dbReference type="SAM" id="MobiDB-lite"/>
    </source>
</evidence>
<dbReference type="Gene3D" id="3.30.870.10">
    <property type="entry name" value="Endonuclease Chain A"/>
    <property type="match status" value="2"/>
</dbReference>
<reference evidence="9 10" key="1">
    <citation type="journal article" date="2019" name="Int. J. Syst. Evol. Microbiol.">
        <title>The Global Catalogue of Microorganisms (GCM) 10K type strain sequencing project: providing services to taxonomists for standard genome sequencing and annotation.</title>
        <authorList>
            <consortium name="The Broad Institute Genomics Platform"/>
            <consortium name="The Broad Institute Genome Sequencing Center for Infectious Disease"/>
            <person name="Wu L."/>
            <person name="Ma J."/>
        </authorList>
    </citation>
    <scope>NUCLEOTIDE SEQUENCE [LARGE SCALE GENOMIC DNA]</scope>
    <source>
        <strain evidence="9 10">JCM 15309</strain>
    </source>
</reference>
<dbReference type="InterPro" id="IPR025202">
    <property type="entry name" value="PLD-like_dom"/>
</dbReference>
<evidence type="ECO:0000256" key="4">
    <source>
        <dbReference type="ARBA" id="ARBA00022801"/>
    </source>
</evidence>
<evidence type="ECO:0000256" key="6">
    <source>
        <dbReference type="ARBA" id="ARBA00023098"/>
    </source>
</evidence>
<keyword evidence="6" id="KW-0443">Lipid metabolism</keyword>
<evidence type="ECO:0000256" key="5">
    <source>
        <dbReference type="ARBA" id="ARBA00022963"/>
    </source>
</evidence>